<accession>A0ABN8M167</accession>
<reference evidence="2 3" key="1">
    <citation type="submission" date="2022-05" db="EMBL/GenBank/DDBJ databases">
        <authorList>
            <consortium name="Genoscope - CEA"/>
            <person name="William W."/>
        </authorList>
    </citation>
    <scope>NUCLEOTIDE SEQUENCE [LARGE SCALE GENOMIC DNA]</scope>
</reference>
<gene>
    <name evidence="2" type="ORF">PEVE_00011486</name>
</gene>
<protein>
    <submittedName>
        <fullName evidence="2">Uncharacterized protein</fullName>
    </submittedName>
</protein>
<feature type="compositionally biased region" description="Low complexity" evidence="1">
    <location>
        <begin position="17"/>
        <end position="27"/>
    </location>
</feature>
<comment type="caution">
    <text evidence="2">The sequence shown here is derived from an EMBL/GenBank/DDBJ whole genome shotgun (WGS) entry which is preliminary data.</text>
</comment>
<dbReference type="Proteomes" id="UP001159427">
    <property type="component" value="Unassembled WGS sequence"/>
</dbReference>
<feature type="compositionally biased region" description="Polar residues" evidence="1">
    <location>
        <begin position="28"/>
        <end position="42"/>
    </location>
</feature>
<feature type="region of interest" description="Disordered" evidence="1">
    <location>
        <begin position="1"/>
        <end position="42"/>
    </location>
</feature>
<organism evidence="2 3">
    <name type="scientific">Porites evermanni</name>
    <dbReference type="NCBI Taxonomy" id="104178"/>
    <lineage>
        <taxon>Eukaryota</taxon>
        <taxon>Metazoa</taxon>
        <taxon>Cnidaria</taxon>
        <taxon>Anthozoa</taxon>
        <taxon>Hexacorallia</taxon>
        <taxon>Scleractinia</taxon>
        <taxon>Fungiina</taxon>
        <taxon>Poritidae</taxon>
        <taxon>Porites</taxon>
    </lineage>
</organism>
<proteinExistence type="predicted"/>
<evidence type="ECO:0000313" key="3">
    <source>
        <dbReference type="Proteomes" id="UP001159427"/>
    </source>
</evidence>
<evidence type="ECO:0000256" key="1">
    <source>
        <dbReference type="SAM" id="MobiDB-lite"/>
    </source>
</evidence>
<feature type="compositionally biased region" description="Polar residues" evidence="1">
    <location>
        <begin position="1"/>
        <end position="16"/>
    </location>
</feature>
<keyword evidence="3" id="KW-1185">Reference proteome</keyword>
<evidence type="ECO:0000313" key="2">
    <source>
        <dbReference type="EMBL" id="CAH3021473.1"/>
    </source>
</evidence>
<dbReference type="EMBL" id="CALNXI010000183">
    <property type="protein sequence ID" value="CAH3021473.1"/>
    <property type="molecule type" value="Genomic_DNA"/>
</dbReference>
<name>A0ABN8M167_9CNID</name>
<feature type="non-terminal residue" evidence="2">
    <location>
        <position position="132"/>
    </location>
</feature>
<sequence>MVFAPTQSTEPGNISNTASVSTASTVSKPQDSQTGKKQSSGTLQCTSLKDEATKVTLIWAVKVVGSHYSYASCDNIREILDAMFPGKIPNNFTVSSSKVSYLISEATGPYFKKIVADDVKNSGSPFTLQYDE</sequence>